<evidence type="ECO:0000313" key="3">
    <source>
        <dbReference type="EMBL" id="CAF0913329.1"/>
    </source>
</evidence>
<dbReference type="AlphaFoldDB" id="A0A814AGK1"/>
<accession>A0A814AGK1</accession>
<evidence type="ECO:0000313" key="4">
    <source>
        <dbReference type="EMBL" id="CAF0939853.1"/>
    </source>
</evidence>
<organism evidence="3 7">
    <name type="scientific">Didymodactylos carnosus</name>
    <dbReference type="NCBI Taxonomy" id="1234261"/>
    <lineage>
        <taxon>Eukaryota</taxon>
        <taxon>Metazoa</taxon>
        <taxon>Spiralia</taxon>
        <taxon>Gnathifera</taxon>
        <taxon>Rotifera</taxon>
        <taxon>Eurotatoria</taxon>
        <taxon>Bdelloidea</taxon>
        <taxon>Philodinida</taxon>
        <taxon>Philodinidae</taxon>
        <taxon>Didymodactylos</taxon>
    </lineage>
</organism>
<dbReference type="Proteomes" id="UP000681722">
    <property type="component" value="Unassembled WGS sequence"/>
</dbReference>
<proteinExistence type="predicted"/>
<sequence length="257" mass="28158">MENDAEVCSPPLPLLENHVETAVTPSVLDSNQTEDQTSSQCLPVKDSAPTTSTVDRLQRPQVIPPPPPRRFLQTSTIVIDNTRVLRISPKGAAPIRRPSASSSIFVQDGSNLQPFATFNRIQLETASSQNEFIKQTDLPPKKPSRSNISSLTSYPTPNKNNKHSPKLVGSESKQILSTVSNQQTDLPPPYISENGSKDTVSLSVLVNDDNRPSLSSDVQSPACNFVFVIMCIIGCLVTLFFTLIILFAALRYFGYDI</sequence>
<keyword evidence="2" id="KW-0812">Transmembrane</keyword>
<gene>
    <name evidence="3" type="ORF">GPM918_LOCUS9263</name>
    <name evidence="4" type="ORF">OVA965_LOCUS11580</name>
    <name evidence="5" type="ORF">SRO942_LOCUS9264</name>
    <name evidence="6" type="ORF">TMI583_LOCUS11584</name>
</gene>
<protein>
    <submittedName>
        <fullName evidence="3">Uncharacterized protein</fullName>
    </submittedName>
</protein>
<comment type="caution">
    <text evidence="3">The sequence shown here is derived from an EMBL/GenBank/DDBJ whole genome shotgun (WGS) entry which is preliminary data.</text>
</comment>
<reference evidence="3" key="1">
    <citation type="submission" date="2021-02" db="EMBL/GenBank/DDBJ databases">
        <authorList>
            <person name="Nowell W R."/>
        </authorList>
    </citation>
    <scope>NUCLEOTIDE SEQUENCE</scope>
</reference>
<evidence type="ECO:0000313" key="5">
    <source>
        <dbReference type="EMBL" id="CAF3693948.1"/>
    </source>
</evidence>
<feature type="region of interest" description="Disordered" evidence="1">
    <location>
        <begin position="130"/>
        <end position="167"/>
    </location>
</feature>
<name>A0A814AGK1_9BILA</name>
<keyword evidence="7" id="KW-1185">Reference proteome</keyword>
<evidence type="ECO:0000313" key="6">
    <source>
        <dbReference type="EMBL" id="CAF3715155.1"/>
    </source>
</evidence>
<keyword evidence="2" id="KW-0472">Membrane</keyword>
<feature type="compositionally biased region" description="Polar residues" evidence="1">
    <location>
        <begin position="29"/>
        <end position="41"/>
    </location>
</feature>
<evidence type="ECO:0000256" key="1">
    <source>
        <dbReference type="SAM" id="MobiDB-lite"/>
    </source>
</evidence>
<evidence type="ECO:0000313" key="7">
    <source>
        <dbReference type="Proteomes" id="UP000663829"/>
    </source>
</evidence>
<feature type="region of interest" description="Disordered" evidence="1">
    <location>
        <begin position="29"/>
        <end position="71"/>
    </location>
</feature>
<dbReference type="EMBL" id="CAJOBC010001702">
    <property type="protein sequence ID" value="CAF3693948.1"/>
    <property type="molecule type" value="Genomic_DNA"/>
</dbReference>
<dbReference type="EMBL" id="CAJNOQ010001702">
    <property type="protein sequence ID" value="CAF0913329.1"/>
    <property type="molecule type" value="Genomic_DNA"/>
</dbReference>
<dbReference type="Proteomes" id="UP000682733">
    <property type="component" value="Unassembled WGS sequence"/>
</dbReference>
<feature type="transmembrane region" description="Helical" evidence="2">
    <location>
        <begin position="225"/>
        <end position="250"/>
    </location>
</feature>
<feature type="compositionally biased region" description="Polar residues" evidence="1">
    <location>
        <begin position="145"/>
        <end position="159"/>
    </location>
</feature>
<keyword evidence="2" id="KW-1133">Transmembrane helix</keyword>
<evidence type="ECO:0000256" key="2">
    <source>
        <dbReference type="SAM" id="Phobius"/>
    </source>
</evidence>
<dbReference type="Proteomes" id="UP000677228">
    <property type="component" value="Unassembled WGS sequence"/>
</dbReference>
<dbReference type="EMBL" id="CAJNOK010004507">
    <property type="protein sequence ID" value="CAF0939853.1"/>
    <property type="molecule type" value="Genomic_DNA"/>
</dbReference>
<dbReference type="Proteomes" id="UP000663829">
    <property type="component" value="Unassembled WGS sequence"/>
</dbReference>
<dbReference type="EMBL" id="CAJOBA010004512">
    <property type="protein sequence ID" value="CAF3715155.1"/>
    <property type="molecule type" value="Genomic_DNA"/>
</dbReference>